<comment type="caution">
    <text evidence="1">The sequence shown here is derived from an EMBL/GenBank/DDBJ whole genome shotgun (WGS) entry which is preliminary data.</text>
</comment>
<organism evidence="1 2">
    <name type="scientific">Periconia digitata</name>
    <dbReference type="NCBI Taxonomy" id="1303443"/>
    <lineage>
        <taxon>Eukaryota</taxon>
        <taxon>Fungi</taxon>
        <taxon>Dikarya</taxon>
        <taxon>Ascomycota</taxon>
        <taxon>Pezizomycotina</taxon>
        <taxon>Dothideomycetes</taxon>
        <taxon>Pleosporomycetidae</taxon>
        <taxon>Pleosporales</taxon>
        <taxon>Massarineae</taxon>
        <taxon>Periconiaceae</taxon>
        <taxon>Periconia</taxon>
    </lineage>
</organism>
<gene>
    <name evidence="1" type="ORF">PDIGIT_LOCUS12847</name>
</gene>
<dbReference type="EMBL" id="CAOQHR010000009">
    <property type="protein sequence ID" value="CAI6339684.1"/>
    <property type="molecule type" value="Genomic_DNA"/>
</dbReference>
<dbReference type="Proteomes" id="UP001152607">
    <property type="component" value="Unassembled WGS sequence"/>
</dbReference>
<name>A0A9W4UPW7_9PLEO</name>
<sequence>MHSFAGIAMPSTLEVVRVIQYFSVQEKFSRARTSHTSNEYSRKQSNGRVVLSHQPARLLYWPSCSEISNHLALAVLL</sequence>
<proteinExistence type="predicted"/>
<evidence type="ECO:0000313" key="2">
    <source>
        <dbReference type="Proteomes" id="UP001152607"/>
    </source>
</evidence>
<dbReference type="AlphaFoldDB" id="A0A9W4UPW7"/>
<reference evidence="1" key="1">
    <citation type="submission" date="2023-01" db="EMBL/GenBank/DDBJ databases">
        <authorList>
            <person name="Van Ghelder C."/>
            <person name="Rancurel C."/>
        </authorList>
    </citation>
    <scope>NUCLEOTIDE SEQUENCE</scope>
    <source>
        <strain evidence="1">CNCM I-4278</strain>
    </source>
</reference>
<evidence type="ECO:0000313" key="1">
    <source>
        <dbReference type="EMBL" id="CAI6339684.1"/>
    </source>
</evidence>
<accession>A0A9W4UPW7</accession>
<keyword evidence="2" id="KW-1185">Reference proteome</keyword>
<protein>
    <submittedName>
        <fullName evidence="1">Uncharacterized protein</fullName>
    </submittedName>
</protein>